<dbReference type="Gene3D" id="3.40.50.720">
    <property type="entry name" value="NAD(P)-binding Rossmann-like Domain"/>
    <property type="match status" value="1"/>
</dbReference>
<protein>
    <submittedName>
        <fullName evidence="2">CsdL (EC-YgdL) protein of the HesA/MoeB/ThiF family, part of the CsdA-E-L sulfur transfer pathway</fullName>
    </submittedName>
</protein>
<gene>
    <name evidence="2" type="ORF">HELGO_WM16221</name>
</gene>
<sequence>MSDDFDLQRRFGGVARTYGQAKLDKFMQSHICVIGTGGVGSWAVEALARSGIGKLTLIDLDNVAESNINRQLPALSSTIGTPKIEVLQRRINDIHPTCEVTLIEDFVDTENLSELITTDYDYVIDCVDSFRVKAALINHCRRQKIRIITMGGAGGQCDPTKIRVTDLARSLHDPLLSKVRKQLRQKHDFSRNPQRRFHVASVWSEEQMVFPDISGGVTREKPEAAPAEGLSCASGIGSMVTVTASFALFAVSHVLNKL</sequence>
<dbReference type="PANTHER" id="PTHR43267">
    <property type="entry name" value="TRNA THREONYLCARBAMOYLADENOSINE DEHYDRATASE"/>
    <property type="match status" value="1"/>
</dbReference>
<dbReference type="InterPro" id="IPR035985">
    <property type="entry name" value="Ubiquitin-activating_enz"/>
</dbReference>
<dbReference type="PANTHER" id="PTHR43267:SF1">
    <property type="entry name" value="TRNA THREONYLCARBAMOYLADENOSINE DEHYDRATASE"/>
    <property type="match status" value="1"/>
</dbReference>
<reference evidence="2" key="1">
    <citation type="submission" date="2020-01" db="EMBL/GenBank/DDBJ databases">
        <authorList>
            <person name="Meier V. D."/>
            <person name="Meier V D."/>
        </authorList>
    </citation>
    <scope>NUCLEOTIDE SEQUENCE</scope>
    <source>
        <strain evidence="2">HLG_WM_MAG_09</strain>
    </source>
</reference>
<dbReference type="Pfam" id="PF00899">
    <property type="entry name" value="ThiF"/>
    <property type="match status" value="1"/>
</dbReference>
<dbReference type="InterPro" id="IPR000594">
    <property type="entry name" value="ThiF_NAD_FAD-bd"/>
</dbReference>
<evidence type="ECO:0000259" key="1">
    <source>
        <dbReference type="Pfam" id="PF00899"/>
    </source>
</evidence>
<dbReference type="InterPro" id="IPR045886">
    <property type="entry name" value="ThiF/MoeB/HesA"/>
</dbReference>
<dbReference type="GO" id="GO:0061503">
    <property type="term" value="F:tRNA threonylcarbamoyladenosine dehydratase"/>
    <property type="evidence" value="ECO:0007669"/>
    <property type="project" value="TreeGrafter"/>
</dbReference>
<dbReference type="CDD" id="cd00755">
    <property type="entry name" value="YgdL_like"/>
    <property type="match status" value="1"/>
</dbReference>
<accession>A0A6S6TSZ3</accession>
<dbReference type="GO" id="GO:0061504">
    <property type="term" value="P:cyclic threonylcarbamoyladenosine biosynthetic process"/>
    <property type="evidence" value="ECO:0007669"/>
    <property type="project" value="TreeGrafter"/>
</dbReference>
<dbReference type="NCBIfam" id="NF011696">
    <property type="entry name" value="PRK15116.1"/>
    <property type="match status" value="1"/>
</dbReference>
<dbReference type="EMBL" id="CACVAT010000367">
    <property type="protein sequence ID" value="CAA6822494.1"/>
    <property type="molecule type" value="Genomic_DNA"/>
</dbReference>
<dbReference type="AlphaFoldDB" id="A0A6S6TSZ3"/>
<evidence type="ECO:0000313" key="2">
    <source>
        <dbReference type="EMBL" id="CAA6822494.1"/>
    </source>
</evidence>
<name>A0A6S6TSZ3_9GAMM</name>
<dbReference type="GO" id="GO:0008641">
    <property type="term" value="F:ubiquitin-like modifier activating enzyme activity"/>
    <property type="evidence" value="ECO:0007669"/>
    <property type="project" value="InterPro"/>
</dbReference>
<feature type="domain" description="THIF-type NAD/FAD binding fold" evidence="1">
    <location>
        <begin position="17"/>
        <end position="255"/>
    </location>
</feature>
<organism evidence="2">
    <name type="scientific">uncultured Thiotrichaceae bacterium</name>
    <dbReference type="NCBI Taxonomy" id="298394"/>
    <lineage>
        <taxon>Bacteria</taxon>
        <taxon>Pseudomonadati</taxon>
        <taxon>Pseudomonadota</taxon>
        <taxon>Gammaproteobacteria</taxon>
        <taxon>Thiotrichales</taxon>
        <taxon>Thiotrichaceae</taxon>
        <taxon>environmental samples</taxon>
    </lineage>
</organism>
<proteinExistence type="predicted"/>
<dbReference type="SUPFAM" id="SSF69572">
    <property type="entry name" value="Activating enzymes of the ubiquitin-like proteins"/>
    <property type="match status" value="1"/>
</dbReference>